<gene>
    <name evidence="1" type="ORF">SDC9_151950</name>
</gene>
<name>A0A645ERQ4_9ZZZZ</name>
<comment type="caution">
    <text evidence="1">The sequence shown here is derived from an EMBL/GenBank/DDBJ whole genome shotgun (WGS) entry which is preliminary data.</text>
</comment>
<sequence>MRNGDGGRFRIAVHGVRVVAERRDGDALLCGIVAIVEQFLFIALVEVNVRNARVAADGFALWPAADFHAGKANGCGVIDQLLKGVVGQNSGDETQFHHAGNPPNIVCLVRCYSFAICSLRKRTAVRMSSAPFFTSRSMVRYPS</sequence>
<organism evidence="1">
    <name type="scientific">bioreactor metagenome</name>
    <dbReference type="NCBI Taxonomy" id="1076179"/>
    <lineage>
        <taxon>unclassified sequences</taxon>
        <taxon>metagenomes</taxon>
        <taxon>ecological metagenomes</taxon>
    </lineage>
</organism>
<reference evidence="1" key="1">
    <citation type="submission" date="2019-08" db="EMBL/GenBank/DDBJ databases">
        <authorList>
            <person name="Kucharzyk K."/>
            <person name="Murdoch R.W."/>
            <person name="Higgins S."/>
            <person name="Loffler F."/>
        </authorList>
    </citation>
    <scope>NUCLEOTIDE SEQUENCE</scope>
</reference>
<evidence type="ECO:0000313" key="1">
    <source>
        <dbReference type="EMBL" id="MPN04705.1"/>
    </source>
</evidence>
<protein>
    <submittedName>
        <fullName evidence="1">Uncharacterized protein</fullName>
    </submittedName>
</protein>
<dbReference type="AlphaFoldDB" id="A0A645ERQ4"/>
<dbReference type="EMBL" id="VSSQ01050623">
    <property type="protein sequence ID" value="MPN04705.1"/>
    <property type="molecule type" value="Genomic_DNA"/>
</dbReference>
<proteinExistence type="predicted"/>
<accession>A0A645ERQ4</accession>